<comment type="caution">
    <text evidence="2">The sequence shown here is derived from an EMBL/GenBank/DDBJ whole genome shotgun (WGS) entry which is preliminary data.</text>
</comment>
<dbReference type="AlphaFoldDB" id="A0AAV7VBD8"/>
<evidence type="ECO:0000313" key="3">
    <source>
        <dbReference type="Proteomes" id="UP001066276"/>
    </source>
</evidence>
<evidence type="ECO:0000256" key="1">
    <source>
        <dbReference type="SAM" id="MobiDB-lite"/>
    </source>
</evidence>
<name>A0AAV7VBD8_PLEWA</name>
<evidence type="ECO:0000313" key="2">
    <source>
        <dbReference type="EMBL" id="KAJ1197939.1"/>
    </source>
</evidence>
<reference evidence="2" key="1">
    <citation type="journal article" date="2022" name="bioRxiv">
        <title>Sequencing and chromosome-scale assembly of the giantPleurodeles waltlgenome.</title>
        <authorList>
            <person name="Brown T."/>
            <person name="Elewa A."/>
            <person name="Iarovenko S."/>
            <person name="Subramanian E."/>
            <person name="Araus A.J."/>
            <person name="Petzold A."/>
            <person name="Susuki M."/>
            <person name="Suzuki K.-i.T."/>
            <person name="Hayashi T."/>
            <person name="Toyoda A."/>
            <person name="Oliveira C."/>
            <person name="Osipova E."/>
            <person name="Leigh N.D."/>
            <person name="Simon A."/>
            <person name="Yun M.H."/>
        </authorList>
    </citation>
    <scope>NUCLEOTIDE SEQUENCE</scope>
    <source>
        <strain evidence="2">20211129_DDA</strain>
        <tissue evidence="2">Liver</tissue>
    </source>
</reference>
<feature type="region of interest" description="Disordered" evidence="1">
    <location>
        <begin position="1"/>
        <end position="114"/>
    </location>
</feature>
<accession>A0AAV7VBD8</accession>
<dbReference type="EMBL" id="JANPWB010000003">
    <property type="protein sequence ID" value="KAJ1197939.1"/>
    <property type="molecule type" value="Genomic_DNA"/>
</dbReference>
<protein>
    <submittedName>
        <fullName evidence="2">Uncharacterized protein</fullName>
    </submittedName>
</protein>
<organism evidence="2 3">
    <name type="scientific">Pleurodeles waltl</name>
    <name type="common">Iberian ribbed newt</name>
    <dbReference type="NCBI Taxonomy" id="8319"/>
    <lineage>
        <taxon>Eukaryota</taxon>
        <taxon>Metazoa</taxon>
        <taxon>Chordata</taxon>
        <taxon>Craniata</taxon>
        <taxon>Vertebrata</taxon>
        <taxon>Euteleostomi</taxon>
        <taxon>Amphibia</taxon>
        <taxon>Batrachia</taxon>
        <taxon>Caudata</taxon>
        <taxon>Salamandroidea</taxon>
        <taxon>Salamandridae</taxon>
        <taxon>Pleurodelinae</taxon>
        <taxon>Pleurodeles</taxon>
    </lineage>
</organism>
<sequence length="151" mass="16367">MPGKRCSRSRSNSVPGCPDDRRAGVGDANPDFRVQKEMKRDDGSGSRREEENADGGIAETEGEIKTEPTESCETDAEEIEHGRDLGTGEIQEPTKEATVSSHVPGGTWLSKLSTREGREMRRFINGSTAGRGTYTPDEDLSANAELGILKL</sequence>
<feature type="compositionally biased region" description="Basic and acidic residues" evidence="1">
    <location>
        <begin position="33"/>
        <end position="50"/>
    </location>
</feature>
<dbReference type="Proteomes" id="UP001066276">
    <property type="component" value="Chromosome 2_1"/>
</dbReference>
<keyword evidence="3" id="KW-1185">Reference proteome</keyword>
<gene>
    <name evidence="2" type="ORF">NDU88_001783</name>
</gene>
<proteinExistence type="predicted"/>